<proteinExistence type="predicted"/>
<evidence type="ECO:0000313" key="2">
    <source>
        <dbReference type="Proteomes" id="UP000467841"/>
    </source>
</evidence>
<comment type="caution">
    <text evidence="1">The sequence shown here is derived from an EMBL/GenBank/DDBJ whole genome shotgun (WGS) entry which is preliminary data.</text>
</comment>
<dbReference type="Proteomes" id="UP000467841">
    <property type="component" value="Unassembled WGS sequence"/>
</dbReference>
<gene>
    <name evidence="1" type="ORF">MERR_LOCUS22413</name>
</gene>
<protein>
    <submittedName>
        <fullName evidence="1">Uncharacterized protein</fullName>
    </submittedName>
</protein>
<organism evidence="1 2">
    <name type="scientific">Microthlaspi erraticum</name>
    <dbReference type="NCBI Taxonomy" id="1685480"/>
    <lineage>
        <taxon>Eukaryota</taxon>
        <taxon>Viridiplantae</taxon>
        <taxon>Streptophyta</taxon>
        <taxon>Embryophyta</taxon>
        <taxon>Tracheophyta</taxon>
        <taxon>Spermatophyta</taxon>
        <taxon>Magnoliopsida</taxon>
        <taxon>eudicotyledons</taxon>
        <taxon>Gunneridae</taxon>
        <taxon>Pentapetalae</taxon>
        <taxon>rosids</taxon>
        <taxon>malvids</taxon>
        <taxon>Brassicales</taxon>
        <taxon>Brassicaceae</taxon>
        <taxon>Coluteocarpeae</taxon>
        <taxon>Microthlaspi</taxon>
    </lineage>
</organism>
<reference evidence="1" key="1">
    <citation type="submission" date="2020-01" db="EMBL/GenBank/DDBJ databases">
        <authorList>
            <person name="Mishra B."/>
        </authorList>
    </citation>
    <scope>NUCLEOTIDE SEQUENCE [LARGE SCALE GENOMIC DNA]</scope>
</reference>
<dbReference type="AlphaFoldDB" id="A0A6D2JCZ8"/>
<evidence type="ECO:0000313" key="1">
    <source>
        <dbReference type="EMBL" id="CAA7035178.1"/>
    </source>
</evidence>
<keyword evidence="2" id="KW-1185">Reference proteome</keyword>
<accession>A0A6D2JCZ8</accession>
<dbReference type="EMBL" id="CACVBM020001152">
    <property type="protein sequence ID" value="CAA7035178.1"/>
    <property type="molecule type" value="Genomic_DNA"/>
</dbReference>
<sequence length="100" mass="11761">MENRWREERVGIGYGIILWRKHGRRTKLSVKTNALLDIRLGGDEESHTKATNSLFTWKGRDFYELCRPIARWNSPLRSKETFSEQEMATWLTSSYPKSPS</sequence>
<name>A0A6D2JCZ8_9BRAS</name>